<evidence type="ECO:0000256" key="11">
    <source>
        <dbReference type="ARBA" id="ARBA00022989"/>
    </source>
</evidence>
<dbReference type="InterPro" id="IPR039318">
    <property type="entry name" value="POMK"/>
</dbReference>
<evidence type="ECO:0000256" key="9">
    <source>
        <dbReference type="ARBA" id="ARBA00022840"/>
    </source>
</evidence>
<dbReference type="EMBL" id="AHAT01017789">
    <property type="status" value="NOT_ANNOTATED_CDS"/>
    <property type="molecule type" value="Genomic_DNA"/>
</dbReference>
<evidence type="ECO:0000256" key="2">
    <source>
        <dbReference type="ARBA" id="ARBA00011932"/>
    </source>
</evidence>
<dbReference type="GO" id="GO:0006493">
    <property type="term" value="P:protein O-linked glycosylation"/>
    <property type="evidence" value="ECO:0000318"/>
    <property type="project" value="GO_Central"/>
</dbReference>
<dbReference type="FunCoup" id="W5N2S3">
    <property type="interactions" value="529"/>
</dbReference>
<dbReference type="SUPFAM" id="SSF56112">
    <property type="entry name" value="Protein kinase-like (PK-like)"/>
    <property type="match status" value="1"/>
</dbReference>
<dbReference type="EC" id="2.7.1.183" evidence="2"/>
<evidence type="ECO:0000256" key="1">
    <source>
        <dbReference type="ARBA" id="ARBA00004648"/>
    </source>
</evidence>
<dbReference type="Gene3D" id="1.10.510.10">
    <property type="entry name" value="Transferase(Phosphotransferase) domain 1"/>
    <property type="match status" value="1"/>
</dbReference>
<keyword evidence="7" id="KW-0418">Kinase</keyword>
<keyword evidence="8" id="KW-0256">Endoplasmic reticulum</keyword>
<dbReference type="InterPro" id="IPR011009">
    <property type="entry name" value="Kinase-like_dom_sf"/>
</dbReference>
<dbReference type="GO" id="GO:0004672">
    <property type="term" value="F:protein kinase activity"/>
    <property type="evidence" value="ECO:0007669"/>
    <property type="project" value="InterPro"/>
</dbReference>
<dbReference type="GO" id="GO:0019200">
    <property type="term" value="F:carbohydrate kinase activity"/>
    <property type="evidence" value="ECO:0000318"/>
    <property type="project" value="GO_Central"/>
</dbReference>
<comment type="function">
    <text evidence="13">Protein O-mannose kinase that specifically mediates phosphorylation at the 6-position of an O-mannose of the trisaccharide (N-acetylgalactosamine (GalNAc)-beta-1,3-N-acetylglucosamine (GlcNAc)-beta-1,4-mannose) to generate phosphorylated O-mannosyl trisaccharide (N-acetylgalactosamine-beta-1,3-N-acetylglucosamine-beta-1,4-(phosphate-6-)mannose). Phosphorylated O-mannosyl trisaccharide is a carbohydrate structure present in alpha-dystroglycan (DAG1), which is required for binding laminin G-like domain-containing extracellular proteins with high affinity. Only shows kinase activity when the GalNAc-beta-3-GlcNAc-beta-terminus is linked to the 4-position of O-mannose, suggesting that this disaccharide serves as the substrate recognition motif.</text>
</comment>
<keyword evidence="10" id="KW-0735">Signal-anchor</keyword>
<dbReference type="GO" id="GO:0030247">
    <property type="term" value="F:polysaccharide binding"/>
    <property type="evidence" value="ECO:0007669"/>
    <property type="project" value="Ensembl"/>
</dbReference>
<dbReference type="PROSITE" id="PS50011">
    <property type="entry name" value="PROTEIN_KINASE_DOM"/>
    <property type="match status" value="1"/>
</dbReference>
<dbReference type="STRING" id="7918.ENSLOCP00000014932"/>
<keyword evidence="4" id="KW-0808">Transferase</keyword>
<dbReference type="Pfam" id="PF07714">
    <property type="entry name" value="PK_Tyr_Ser-Thr"/>
    <property type="match status" value="1"/>
</dbReference>
<evidence type="ECO:0000256" key="15">
    <source>
        <dbReference type="ARBA" id="ARBA00030304"/>
    </source>
</evidence>
<evidence type="ECO:0000256" key="6">
    <source>
        <dbReference type="ARBA" id="ARBA00022741"/>
    </source>
</evidence>
<evidence type="ECO:0000256" key="17">
    <source>
        <dbReference type="SAM" id="Phobius"/>
    </source>
</evidence>
<dbReference type="Bgee" id="ENSLOCG00000012140">
    <property type="expression patterns" value="Expressed in ovary and 13 other cell types or tissues"/>
</dbReference>
<reference evidence="19" key="3">
    <citation type="submission" date="2025-09" db="UniProtKB">
        <authorList>
            <consortium name="Ensembl"/>
        </authorList>
    </citation>
    <scope>IDENTIFICATION</scope>
</reference>
<keyword evidence="20" id="KW-1185">Reference proteome</keyword>
<keyword evidence="9" id="KW-0067">ATP-binding</keyword>
<dbReference type="InParanoid" id="W5N2S3"/>
<dbReference type="Ensembl" id="ENSLOCT00000014961.1">
    <property type="protein sequence ID" value="ENSLOCP00000014932.1"/>
    <property type="gene ID" value="ENSLOCG00000012140.1"/>
</dbReference>
<keyword evidence="12 17" id="KW-0472">Membrane</keyword>
<evidence type="ECO:0000259" key="18">
    <source>
        <dbReference type="PROSITE" id="PS50011"/>
    </source>
</evidence>
<organism evidence="19 20">
    <name type="scientific">Lepisosteus oculatus</name>
    <name type="common">Spotted gar</name>
    <dbReference type="NCBI Taxonomy" id="7918"/>
    <lineage>
        <taxon>Eukaryota</taxon>
        <taxon>Metazoa</taxon>
        <taxon>Chordata</taxon>
        <taxon>Craniata</taxon>
        <taxon>Vertebrata</taxon>
        <taxon>Euteleostomi</taxon>
        <taxon>Actinopterygii</taxon>
        <taxon>Neopterygii</taxon>
        <taxon>Holostei</taxon>
        <taxon>Semionotiformes</taxon>
        <taxon>Lepisosteidae</taxon>
        <taxon>Lepisosteus</taxon>
    </lineage>
</organism>
<dbReference type="eggNOG" id="ENOG502QQQV">
    <property type="taxonomic scope" value="Eukaryota"/>
</dbReference>
<evidence type="ECO:0000256" key="5">
    <source>
        <dbReference type="ARBA" id="ARBA00022692"/>
    </source>
</evidence>
<evidence type="ECO:0000256" key="14">
    <source>
        <dbReference type="ARBA" id="ARBA00029343"/>
    </source>
</evidence>
<comment type="subcellular location">
    <subcellularLocation>
        <location evidence="1">Endoplasmic reticulum membrane</location>
        <topology evidence="1">Single-pass type II membrane protein</topology>
    </subcellularLocation>
</comment>
<feature type="domain" description="Protein kinase" evidence="18">
    <location>
        <begin position="82"/>
        <end position="352"/>
    </location>
</feature>
<dbReference type="PANTHER" id="PTHR22618">
    <property type="entry name" value="PROTEIN O-MANNOSE KINASE"/>
    <property type="match status" value="1"/>
</dbReference>
<evidence type="ECO:0000313" key="20">
    <source>
        <dbReference type="Proteomes" id="UP000018468"/>
    </source>
</evidence>
<keyword evidence="5 17" id="KW-0812">Transmembrane</keyword>
<evidence type="ECO:0000256" key="3">
    <source>
        <dbReference type="ARBA" id="ARBA00015906"/>
    </source>
</evidence>
<dbReference type="GeneTree" id="ENSGT00390000004945"/>
<evidence type="ECO:0000256" key="13">
    <source>
        <dbReference type="ARBA" id="ARBA00025665"/>
    </source>
</evidence>
<dbReference type="InterPro" id="IPR000719">
    <property type="entry name" value="Prot_kinase_dom"/>
</dbReference>
<dbReference type="GO" id="GO:0061061">
    <property type="term" value="P:muscle structure development"/>
    <property type="evidence" value="ECO:0007669"/>
    <property type="project" value="Ensembl"/>
</dbReference>
<protein>
    <recommendedName>
        <fullName evidence="3">Protein O-mannose kinase</fullName>
        <ecNumber evidence="2">2.7.1.183</ecNumber>
    </recommendedName>
    <alternativeName>
        <fullName evidence="16">Protein kinase-like protein SgK196</fullName>
    </alternativeName>
    <alternativeName>
        <fullName evidence="15">Sugen kinase 196</fullName>
    </alternativeName>
</protein>
<dbReference type="FunFam" id="1.10.510.10:FF:000464">
    <property type="entry name" value="Protein O-mannose kinase"/>
    <property type="match status" value="1"/>
</dbReference>
<name>W5N2S3_LEPOC</name>
<dbReference type="OMA" id="NTWHRRL"/>
<keyword evidence="6" id="KW-0547">Nucleotide-binding</keyword>
<comment type="catalytic activity">
    <reaction evidence="14">
        <text>3-O-[beta-D-GalNAc-(1-&gt;3)-beta-D-GlcNAc-(1-&gt;4)-alpha-D-Man]-L-Thr-[protein] + ATP = 3-O-[beta-D-GalNAc-(1-&gt;3)-beta-D-GlcNAc-(1-&gt;4)-(O-6-P-alpha-D-Man)]-Thr-[protein] + ADP + H(+)</text>
        <dbReference type="Rhea" id="RHEA:52616"/>
        <dbReference type="Rhea" id="RHEA-COMP:13308"/>
        <dbReference type="Rhea" id="RHEA-COMP:13309"/>
        <dbReference type="ChEBI" id="CHEBI:15378"/>
        <dbReference type="ChEBI" id="CHEBI:30616"/>
        <dbReference type="ChEBI" id="CHEBI:136709"/>
        <dbReference type="ChEBI" id="CHEBI:136710"/>
        <dbReference type="ChEBI" id="CHEBI:456216"/>
        <dbReference type="EC" id="2.7.1.183"/>
    </reaction>
</comment>
<reference evidence="19" key="2">
    <citation type="submission" date="2025-08" db="UniProtKB">
        <authorList>
            <consortium name="Ensembl"/>
        </authorList>
    </citation>
    <scope>IDENTIFICATION</scope>
</reference>
<evidence type="ECO:0000256" key="7">
    <source>
        <dbReference type="ARBA" id="ARBA00022777"/>
    </source>
</evidence>
<evidence type="ECO:0000256" key="16">
    <source>
        <dbReference type="ARBA" id="ARBA00030430"/>
    </source>
</evidence>
<proteinExistence type="predicted"/>
<evidence type="ECO:0000256" key="8">
    <source>
        <dbReference type="ARBA" id="ARBA00022824"/>
    </source>
</evidence>
<dbReference type="GO" id="GO:0005524">
    <property type="term" value="F:ATP binding"/>
    <property type="evidence" value="ECO:0007669"/>
    <property type="project" value="UniProtKB-KW"/>
</dbReference>
<dbReference type="GO" id="GO:0016773">
    <property type="term" value="F:phosphotransferase activity, alcohol group as acceptor"/>
    <property type="evidence" value="ECO:0000318"/>
    <property type="project" value="GO_Central"/>
</dbReference>
<evidence type="ECO:0000256" key="4">
    <source>
        <dbReference type="ARBA" id="ARBA00022679"/>
    </source>
</evidence>
<dbReference type="PANTHER" id="PTHR22618:SF2">
    <property type="entry name" value="PROTEIN O-MANNOSE KINASE"/>
    <property type="match status" value="1"/>
</dbReference>
<evidence type="ECO:0000256" key="12">
    <source>
        <dbReference type="ARBA" id="ARBA00023136"/>
    </source>
</evidence>
<dbReference type="AlphaFoldDB" id="W5N2S3"/>
<dbReference type="HOGENOM" id="CLU_067581_0_0_1"/>
<dbReference type="GO" id="GO:0036268">
    <property type="term" value="P:swimming"/>
    <property type="evidence" value="ECO:0007669"/>
    <property type="project" value="Ensembl"/>
</dbReference>
<dbReference type="InterPro" id="IPR001245">
    <property type="entry name" value="Ser-Thr/Tyr_kinase_cat_dom"/>
</dbReference>
<feature type="transmembrane region" description="Helical" evidence="17">
    <location>
        <begin position="20"/>
        <end position="39"/>
    </location>
</feature>
<reference evidence="20" key="1">
    <citation type="submission" date="2011-12" db="EMBL/GenBank/DDBJ databases">
        <title>The Draft Genome of Lepisosteus oculatus.</title>
        <authorList>
            <consortium name="The Broad Institute Genome Assembly &amp; Analysis Group"/>
            <consortium name="Computational R&amp;D Group"/>
            <consortium name="and Sequencing Platform"/>
            <person name="Di Palma F."/>
            <person name="Alfoldi J."/>
            <person name="Johnson J."/>
            <person name="Berlin A."/>
            <person name="Gnerre S."/>
            <person name="Jaffe D."/>
            <person name="MacCallum I."/>
            <person name="Young S."/>
            <person name="Walker B.J."/>
            <person name="Lander E.S."/>
            <person name="Lindblad-Toh K."/>
        </authorList>
    </citation>
    <scope>NUCLEOTIDE SEQUENCE [LARGE SCALE GENOMIC DNA]</scope>
</reference>
<sequence length="352" mass="39396">PAQEDETMVKGGGSHGGVPAVLICLGALLCANVLIYLYLDSLYQGSNLHEHLYGDCPPGHFRIGAMRNCSPWLQCEAVLKEVRKLKMISQGAVKQVFLSEWKGHKVALSKLSSLDYREDFLHGLEMLKALQSPYVVTLVGFCLDNHAIVTEYQPLGSLLNLNAVLNLEKYSNVNTWQNRFRLAIEYVEIQAFLHNSPVGVRVMCDSNDLGKTLSQYLLTTDFHLVANDLDALPLVDHDANILAKCGPRELLGEFVAPEQLWPHGEELQFTDGLMPGYDEKTDIWKIPDVVRFLLGQVEGSDVVHFHLFDTHAACKNRDPSQRPSAQEVLKVYRTVFAAMIKDSPTPHSRDML</sequence>
<accession>W5N2S3</accession>
<dbReference type="Proteomes" id="UP000018468">
    <property type="component" value="Linkage group LG4"/>
</dbReference>
<keyword evidence="11 17" id="KW-1133">Transmembrane helix</keyword>
<evidence type="ECO:0000256" key="10">
    <source>
        <dbReference type="ARBA" id="ARBA00022968"/>
    </source>
</evidence>
<evidence type="ECO:0000313" key="19">
    <source>
        <dbReference type="Ensembl" id="ENSLOCP00000014932.1"/>
    </source>
</evidence>
<dbReference type="GO" id="GO:0043531">
    <property type="term" value="F:ADP binding"/>
    <property type="evidence" value="ECO:0007669"/>
    <property type="project" value="Ensembl"/>
</dbReference>
<dbReference type="GO" id="GO:0005789">
    <property type="term" value="C:endoplasmic reticulum membrane"/>
    <property type="evidence" value="ECO:0000318"/>
    <property type="project" value="GO_Central"/>
</dbReference>